<sequence>MERLNYPRPDWIRERTVLLNGDWEFSFDEPSYDMHITVPFCYESRMSGIGITEHHDTVWYRRHFSYKKGNGHVLLCFGAVDHDAEVYLNGSFIGRHSGGFTPFSFDITGCVKEDNVLEVKAVDYNSPYLPEGKQKWTKDNFGCWYTPVTGIWQSVWLEYAGDTPAEYCHFIPSLENHSVEIELSVLNGYTGKARIDFSLSGKNLGSAEIHVKKGIGKAFHSFSYDDVRPYDLLWSPENPNLIDADITILTENADSVHAYFGMREISVSQGRIYLNGNLLYQRLVLDQGYWPESLLTPPSADALMTDIKSAIDMGFNGARKHQKAEDPRFYYLADKLGFLVWGELQSWHRYSEKSMGAAVSDLIEQISRDYNHPSIITWVPVNESWGVGEVMTSEREYHFVAALYHLLSANDPVRLVSSNDGWEQPSETDIIAIHDYMFSSECASKYDNPLDLIESNVAERRAIMRKGAAYSGQPIMLTEFGGIAFADGSDDTWGYYGKVRTAEDFISRLKDALQHLEKAPIAGYCYTQLTDVEQETNGLMTADRRMKLSAEEYRKVFLP</sequence>
<dbReference type="SUPFAM" id="SSF49785">
    <property type="entry name" value="Galactose-binding domain-like"/>
    <property type="match status" value="1"/>
</dbReference>
<dbReference type="EMBL" id="JADIMF010000164">
    <property type="protein sequence ID" value="MBO8470151.1"/>
    <property type="molecule type" value="Genomic_DNA"/>
</dbReference>
<gene>
    <name evidence="4" type="ORF">IAA72_10275</name>
</gene>
<dbReference type="PANTHER" id="PTHR42732">
    <property type="entry name" value="BETA-GALACTOSIDASE"/>
    <property type="match status" value="1"/>
</dbReference>
<dbReference type="GO" id="GO:0004553">
    <property type="term" value="F:hydrolase activity, hydrolyzing O-glycosyl compounds"/>
    <property type="evidence" value="ECO:0007669"/>
    <property type="project" value="InterPro"/>
</dbReference>
<dbReference type="Gene3D" id="2.60.120.260">
    <property type="entry name" value="Galactose-binding domain-like"/>
    <property type="match status" value="1"/>
</dbReference>
<reference evidence="4" key="1">
    <citation type="submission" date="2020-10" db="EMBL/GenBank/DDBJ databases">
        <authorList>
            <person name="Gilroy R."/>
        </authorList>
    </citation>
    <scope>NUCLEOTIDE SEQUENCE</scope>
    <source>
        <strain evidence="4">14700</strain>
    </source>
</reference>
<dbReference type="Pfam" id="PF02836">
    <property type="entry name" value="Glyco_hydro_2_C"/>
    <property type="match status" value="1"/>
</dbReference>
<comment type="caution">
    <text evidence="4">The sequence shown here is derived from an EMBL/GenBank/DDBJ whole genome shotgun (WGS) entry which is preliminary data.</text>
</comment>
<evidence type="ECO:0000313" key="5">
    <source>
        <dbReference type="Proteomes" id="UP000810292"/>
    </source>
</evidence>
<reference evidence="4" key="2">
    <citation type="journal article" date="2021" name="PeerJ">
        <title>Extensive microbial diversity within the chicken gut microbiome revealed by metagenomics and culture.</title>
        <authorList>
            <person name="Gilroy R."/>
            <person name="Ravi A."/>
            <person name="Getino M."/>
            <person name="Pursley I."/>
            <person name="Horton D.L."/>
            <person name="Alikhan N.F."/>
            <person name="Baker D."/>
            <person name="Gharbi K."/>
            <person name="Hall N."/>
            <person name="Watson M."/>
            <person name="Adriaenssens E.M."/>
            <person name="Foster-Nyarko E."/>
            <person name="Jarju S."/>
            <person name="Secka A."/>
            <person name="Antonio M."/>
            <person name="Oren A."/>
            <person name="Chaudhuri R.R."/>
            <person name="La Ragione R."/>
            <person name="Hildebrand F."/>
            <person name="Pallen M.J."/>
        </authorList>
    </citation>
    <scope>NUCLEOTIDE SEQUENCE</scope>
    <source>
        <strain evidence="4">14700</strain>
    </source>
</reference>
<evidence type="ECO:0000259" key="2">
    <source>
        <dbReference type="Pfam" id="PF02836"/>
    </source>
</evidence>
<dbReference type="Proteomes" id="UP000810292">
    <property type="component" value="Unassembled WGS sequence"/>
</dbReference>
<name>A0A9D9IDB7_9SPIO</name>
<dbReference type="InterPro" id="IPR036156">
    <property type="entry name" value="Beta-gal/glucu_dom_sf"/>
</dbReference>
<dbReference type="InterPro" id="IPR006104">
    <property type="entry name" value="Glyco_hydro_2_N"/>
</dbReference>
<dbReference type="SUPFAM" id="SSF51445">
    <property type="entry name" value="(Trans)glycosidases"/>
    <property type="match status" value="1"/>
</dbReference>
<organism evidence="4 5">
    <name type="scientific">Candidatus Ornithospirochaeta stercoravium</name>
    <dbReference type="NCBI Taxonomy" id="2840897"/>
    <lineage>
        <taxon>Bacteria</taxon>
        <taxon>Pseudomonadati</taxon>
        <taxon>Spirochaetota</taxon>
        <taxon>Spirochaetia</taxon>
        <taxon>Spirochaetales</taxon>
        <taxon>Spirochaetaceae</taxon>
        <taxon>Spirochaetaceae incertae sedis</taxon>
        <taxon>Candidatus Ornithospirochaeta</taxon>
    </lineage>
</organism>
<feature type="domain" description="Glycosyl hydrolases family 2 sugar binding" evidence="3">
    <location>
        <begin position="15"/>
        <end position="125"/>
    </location>
</feature>
<dbReference type="InterPro" id="IPR006103">
    <property type="entry name" value="Glyco_hydro_2_cat"/>
</dbReference>
<evidence type="ECO:0000256" key="1">
    <source>
        <dbReference type="ARBA" id="ARBA00007401"/>
    </source>
</evidence>
<dbReference type="GO" id="GO:0005975">
    <property type="term" value="P:carbohydrate metabolic process"/>
    <property type="evidence" value="ECO:0007669"/>
    <property type="project" value="InterPro"/>
</dbReference>
<dbReference type="InterPro" id="IPR008979">
    <property type="entry name" value="Galactose-bd-like_sf"/>
</dbReference>
<dbReference type="Gene3D" id="3.20.20.80">
    <property type="entry name" value="Glycosidases"/>
    <property type="match status" value="1"/>
</dbReference>
<accession>A0A9D9IDB7</accession>
<dbReference type="AlphaFoldDB" id="A0A9D9IDB7"/>
<proteinExistence type="inferred from homology"/>
<dbReference type="PANTHER" id="PTHR42732:SF3">
    <property type="entry name" value="HYDROLASE"/>
    <property type="match status" value="1"/>
</dbReference>
<evidence type="ECO:0000313" key="4">
    <source>
        <dbReference type="EMBL" id="MBO8470151.1"/>
    </source>
</evidence>
<protein>
    <submittedName>
        <fullName evidence="4">Glycoside hydrolase family 2</fullName>
    </submittedName>
</protein>
<keyword evidence="4" id="KW-0378">Hydrolase</keyword>
<dbReference type="InterPro" id="IPR017853">
    <property type="entry name" value="GH"/>
</dbReference>
<evidence type="ECO:0000259" key="3">
    <source>
        <dbReference type="Pfam" id="PF02837"/>
    </source>
</evidence>
<dbReference type="InterPro" id="IPR051913">
    <property type="entry name" value="GH2_Domain-Containing"/>
</dbReference>
<dbReference type="SUPFAM" id="SSF49303">
    <property type="entry name" value="beta-Galactosidase/glucuronidase domain"/>
    <property type="match status" value="1"/>
</dbReference>
<feature type="domain" description="Glycoside hydrolase family 2 catalytic" evidence="2">
    <location>
        <begin position="301"/>
        <end position="557"/>
    </location>
</feature>
<dbReference type="Pfam" id="PF02837">
    <property type="entry name" value="Glyco_hydro_2_N"/>
    <property type="match status" value="1"/>
</dbReference>
<comment type="similarity">
    <text evidence="1">Belongs to the glycosyl hydrolase 2 family.</text>
</comment>